<dbReference type="PANTHER" id="PTHR35788:SF1">
    <property type="entry name" value="EXPORTED PROTEIN"/>
    <property type="match status" value="1"/>
</dbReference>
<dbReference type="EMBL" id="SMAG01000003">
    <property type="protein sequence ID" value="TCS94695.1"/>
    <property type="molecule type" value="Genomic_DNA"/>
</dbReference>
<comment type="caution">
    <text evidence="1">The sequence shown here is derived from an EMBL/GenBank/DDBJ whole genome shotgun (WGS) entry which is preliminary data.</text>
</comment>
<evidence type="ECO:0000313" key="1">
    <source>
        <dbReference type="EMBL" id="TCS94695.1"/>
    </source>
</evidence>
<protein>
    <submittedName>
        <fullName evidence="1">VanW like protein</fullName>
    </submittedName>
</protein>
<proteinExistence type="predicted"/>
<organism evidence="1 2">
    <name type="scientific">Hazenella coriacea</name>
    <dbReference type="NCBI Taxonomy" id="1179467"/>
    <lineage>
        <taxon>Bacteria</taxon>
        <taxon>Bacillati</taxon>
        <taxon>Bacillota</taxon>
        <taxon>Bacilli</taxon>
        <taxon>Bacillales</taxon>
        <taxon>Thermoactinomycetaceae</taxon>
        <taxon>Hazenella</taxon>
    </lineage>
</organism>
<dbReference type="InterPro" id="IPR007391">
    <property type="entry name" value="Vancomycin_resist_VanW"/>
</dbReference>
<dbReference type="Proteomes" id="UP000294937">
    <property type="component" value="Unassembled WGS sequence"/>
</dbReference>
<dbReference type="InterPro" id="IPR052913">
    <property type="entry name" value="Glycopeptide_resist_protein"/>
</dbReference>
<accession>A0A4R3L6P4</accession>
<gene>
    <name evidence="1" type="ORF">EDD58_103111</name>
</gene>
<dbReference type="Pfam" id="PF04294">
    <property type="entry name" value="VanW"/>
    <property type="match status" value="1"/>
</dbReference>
<dbReference type="PANTHER" id="PTHR35788">
    <property type="entry name" value="EXPORTED PROTEIN-RELATED"/>
    <property type="match status" value="1"/>
</dbReference>
<keyword evidence="2" id="KW-1185">Reference proteome</keyword>
<dbReference type="AlphaFoldDB" id="A0A4R3L6P4"/>
<dbReference type="RefSeq" id="WP_165875849.1">
    <property type="nucleotide sequence ID" value="NZ_SMAG01000003.1"/>
</dbReference>
<sequence>MQWFIRFFLVFSLTVSLLIFGWKSPVVGKSNLDHLHNSPLSPTLTIRFGDQQWELPLHQVGFDGIDPTTLDRQAFMTWLRLEVEKKVNRTPQSAHYKNRELVPHRLGVQVDRDQVWQWLDSIHDYLQQPVELPVIWLQPSLTTDKLKSLKQQLLGSYVTYYNPNNRNRSHNIRLSTDAIDHVVLLPGEIFSFNQVVGPRSIKKGYRPARVIVKGEFSEGIGGGICQTSSTLFNGVDQAGLHIVQRVSHSKQVTYVPKHRDATVSWGGPDFKFQNQLNEPILIVATMKNGGLKVMIYGPKTIQFKPRMIPSS</sequence>
<name>A0A4R3L6P4_9BACL</name>
<evidence type="ECO:0000313" key="2">
    <source>
        <dbReference type="Proteomes" id="UP000294937"/>
    </source>
</evidence>
<reference evidence="1 2" key="1">
    <citation type="submission" date="2019-03" db="EMBL/GenBank/DDBJ databases">
        <title>Genomic Encyclopedia of Type Strains, Phase IV (KMG-IV): sequencing the most valuable type-strain genomes for metagenomic binning, comparative biology and taxonomic classification.</title>
        <authorList>
            <person name="Goeker M."/>
        </authorList>
    </citation>
    <scope>NUCLEOTIDE SEQUENCE [LARGE SCALE GENOMIC DNA]</scope>
    <source>
        <strain evidence="1 2">DSM 45707</strain>
    </source>
</reference>